<comment type="caution">
    <text evidence="1">The sequence shown here is derived from an EMBL/GenBank/DDBJ whole genome shotgun (WGS) entry which is preliminary data.</text>
</comment>
<dbReference type="EMBL" id="JAFLEQ010000017">
    <property type="protein sequence ID" value="MBN9645159.1"/>
    <property type="molecule type" value="Genomic_DNA"/>
</dbReference>
<keyword evidence="2" id="KW-1185">Reference proteome</keyword>
<dbReference type="Proteomes" id="UP000664332">
    <property type="component" value="Unassembled WGS sequence"/>
</dbReference>
<accession>A0A939E1C1</accession>
<protein>
    <submittedName>
        <fullName evidence="1">Uncharacterized protein</fullName>
    </submittedName>
</protein>
<name>A0A939E1C1_9CORY</name>
<evidence type="ECO:0000313" key="1">
    <source>
        <dbReference type="EMBL" id="MBN9645159.1"/>
    </source>
</evidence>
<dbReference type="AlphaFoldDB" id="A0A939E1C1"/>
<gene>
    <name evidence="1" type="ORF">JZY06_11140</name>
</gene>
<sequence>MENYAGQQAYRMRFDWGIQGASAMNADVRRGGDVLSFTTAVTVAGDREMTVYPCR</sequence>
<reference evidence="1" key="1">
    <citation type="submission" date="2021-03" db="EMBL/GenBank/DDBJ databases">
        <authorList>
            <person name="Sun Q."/>
        </authorList>
    </citation>
    <scope>NUCLEOTIDE SEQUENCE</scope>
    <source>
        <strain evidence="1">CCM 8862</strain>
    </source>
</reference>
<proteinExistence type="predicted"/>
<organism evidence="1 2">
    <name type="scientific">Corynebacterium mendelii</name>
    <dbReference type="NCBI Taxonomy" id="2765362"/>
    <lineage>
        <taxon>Bacteria</taxon>
        <taxon>Bacillati</taxon>
        <taxon>Actinomycetota</taxon>
        <taxon>Actinomycetes</taxon>
        <taxon>Mycobacteriales</taxon>
        <taxon>Corynebacteriaceae</taxon>
        <taxon>Corynebacterium</taxon>
    </lineage>
</organism>
<evidence type="ECO:0000313" key="2">
    <source>
        <dbReference type="Proteomes" id="UP000664332"/>
    </source>
</evidence>